<dbReference type="EMBL" id="HG992980">
    <property type="protein sequence ID" value="CAE7033064.1"/>
    <property type="molecule type" value="Genomic_DNA"/>
</dbReference>
<evidence type="ECO:0000256" key="1">
    <source>
        <dbReference type="SAM" id="MobiDB-lite"/>
    </source>
</evidence>
<feature type="transmembrane region" description="Helical" evidence="2">
    <location>
        <begin position="34"/>
        <end position="52"/>
    </location>
</feature>
<protein>
    <submittedName>
        <fullName evidence="3">Uncharacterized protein</fullName>
    </submittedName>
</protein>
<evidence type="ECO:0000256" key="2">
    <source>
        <dbReference type="SAM" id="Phobius"/>
    </source>
</evidence>
<dbReference type="AlphaFoldDB" id="A0A6S6W481"/>
<organism evidence="3 4">
    <name type="scientific">Pyrenophora teres f. teres</name>
    <dbReference type="NCBI Taxonomy" id="97479"/>
    <lineage>
        <taxon>Eukaryota</taxon>
        <taxon>Fungi</taxon>
        <taxon>Dikarya</taxon>
        <taxon>Ascomycota</taxon>
        <taxon>Pezizomycotina</taxon>
        <taxon>Dothideomycetes</taxon>
        <taxon>Pleosporomycetidae</taxon>
        <taxon>Pleosporales</taxon>
        <taxon>Pleosporineae</taxon>
        <taxon>Pleosporaceae</taxon>
        <taxon>Pyrenophora</taxon>
    </lineage>
</organism>
<evidence type="ECO:0000313" key="3">
    <source>
        <dbReference type="EMBL" id="CAE7033064.1"/>
    </source>
</evidence>
<dbReference type="Proteomes" id="UP000472372">
    <property type="component" value="Chromosome 4"/>
</dbReference>
<keyword evidence="2" id="KW-0812">Transmembrane</keyword>
<keyword evidence="2" id="KW-1133">Transmembrane helix</keyword>
<reference evidence="3" key="1">
    <citation type="submission" date="2021-02" db="EMBL/GenBank/DDBJ databases">
        <authorList>
            <person name="Syme A R."/>
            <person name="Syme A R."/>
            <person name="Moolhuijzen P."/>
        </authorList>
    </citation>
    <scope>NUCLEOTIDE SEQUENCE</scope>
    <source>
        <strain evidence="3">W1-1</strain>
    </source>
</reference>
<feature type="region of interest" description="Disordered" evidence="1">
    <location>
        <begin position="1"/>
        <end position="25"/>
    </location>
</feature>
<evidence type="ECO:0000313" key="4">
    <source>
        <dbReference type="Proteomes" id="UP000472372"/>
    </source>
</evidence>
<name>A0A6S6W481_9PLEO</name>
<feature type="compositionally biased region" description="Basic and acidic residues" evidence="1">
    <location>
        <begin position="1"/>
        <end position="13"/>
    </location>
</feature>
<accession>A0A6S6W481</accession>
<gene>
    <name evidence="3" type="ORF">PTTW11_05132</name>
</gene>
<proteinExistence type="predicted"/>
<keyword evidence="2" id="KW-0472">Membrane</keyword>
<sequence>MKEATPSRTDTKPSPRTSTTARLHRRYTSRSRPITTLILLLICVPLVLYHVLPSLTQAISNFISSQLGGSSTEKSSFCTQNVGSKECCAIYLTAQPCLDECAKLYIDRETMGLTAQYDECADQCLVRYNWACKKDKKPE</sequence>